<evidence type="ECO:0000256" key="5">
    <source>
        <dbReference type="ARBA" id="ARBA00023136"/>
    </source>
</evidence>
<feature type="transmembrane region" description="Helical" evidence="6">
    <location>
        <begin position="187"/>
        <end position="206"/>
    </location>
</feature>
<dbReference type="AlphaFoldDB" id="A0A2R4MCQ6"/>
<evidence type="ECO:0000259" key="7">
    <source>
        <dbReference type="PROSITE" id="PS50887"/>
    </source>
</evidence>
<gene>
    <name evidence="8" type="ORF">MXMO3_01276</name>
</gene>
<dbReference type="InterPro" id="IPR000160">
    <property type="entry name" value="GGDEF_dom"/>
</dbReference>
<feature type="transmembrane region" description="Helical" evidence="6">
    <location>
        <begin position="117"/>
        <end position="141"/>
    </location>
</feature>
<keyword evidence="3 6" id="KW-0812">Transmembrane</keyword>
<proteinExistence type="predicted"/>
<feature type="domain" description="GGDEF" evidence="7">
    <location>
        <begin position="460"/>
        <end position="593"/>
    </location>
</feature>
<dbReference type="Gene3D" id="3.30.70.270">
    <property type="match status" value="1"/>
</dbReference>
<feature type="transmembrane region" description="Helical" evidence="6">
    <location>
        <begin position="81"/>
        <end position="105"/>
    </location>
</feature>
<dbReference type="NCBIfam" id="TIGR00254">
    <property type="entry name" value="GGDEF"/>
    <property type="match status" value="1"/>
</dbReference>
<sequence>MNSVGVIQSGKIFFASFLLFLVLATGGVCLARLSHDVAVFWPANAAMVALCLIYGLWHLPAVLLGAFLGNIATQLLFGDPLILILGLPFANGLEILLVTVGLRALKLDETPIETPKSFMYFLGVLTFLVLPGAVIGASTIHTGFGLPFANSLIYWWGGDTLSSIIVLLPLLSTGWPRWSGFAFDRKTLLPVLKSLTILLLCSVFSMLTLHVLNLPLALAFMAPSCWLALQGKPFKVAAVGSVLVIGVSLLVIFGLWPQNNSGLRLRDQVFEAQLLTLLAILPSYAIAVAISGLARSQEQIEKSNMRLSVTLANMNQGVSCFDRNFKLTVWNDKYAHMFGMTKADVYAGVSFFDLLAVQARNGDFAGAPRQLLENIMRDVRQSQEHVAETYLGNGRIIKSVHSPTPLGGWIGTHEDITEKRMMEKKLAYESMHDALTTLPNRRYFDKEIARKAKAAHEIGCPLTLFFVDLDHFKQINDSVGHNAGDALLRHTGETIRKVIDPADFVARLGGDEFAIVSKRFQSLEQAGQLANTLNEALRAPWVYKGKKVSCEVSIGITLGRGAKLDIERLRAEADIALYGAKRAGRGQHKAYVQGQRVA</sequence>
<evidence type="ECO:0000313" key="8">
    <source>
        <dbReference type="EMBL" id="AVX03807.1"/>
    </source>
</evidence>
<dbReference type="Pfam" id="PF00990">
    <property type="entry name" value="GGDEF"/>
    <property type="match status" value="1"/>
</dbReference>
<name>A0A2R4MCQ6_9HYPH</name>
<dbReference type="InterPro" id="IPR000014">
    <property type="entry name" value="PAS"/>
</dbReference>
<dbReference type="SUPFAM" id="SSF55073">
    <property type="entry name" value="Nucleotide cyclase"/>
    <property type="match status" value="1"/>
</dbReference>
<keyword evidence="2" id="KW-1003">Cell membrane</keyword>
<dbReference type="Pfam" id="PF05231">
    <property type="entry name" value="MASE1"/>
    <property type="match status" value="1"/>
</dbReference>
<accession>A0A2R4MCQ6</accession>
<comment type="subcellular location">
    <subcellularLocation>
        <location evidence="1">Cell membrane</location>
        <topology evidence="1">Multi-pass membrane protein</topology>
    </subcellularLocation>
</comment>
<dbReference type="SMART" id="SM00267">
    <property type="entry name" value="GGDEF"/>
    <property type="match status" value="1"/>
</dbReference>
<dbReference type="SUPFAM" id="SSF55785">
    <property type="entry name" value="PYP-like sensor domain (PAS domain)"/>
    <property type="match status" value="1"/>
</dbReference>
<dbReference type="PROSITE" id="PS50887">
    <property type="entry name" value="GGDEF"/>
    <property type="match status" value="1"/>
</dbReference>
<feature type="transmembrane region" description="Helical" evidence="6">
    <location>
        <begin position="45"/>
        <end position="69"/>
    </location>
</feature>
<dbReference type="SMART" id="SM00091">
    <property type="entry name" value="PAS"/>
    <property type="match status" value="1"/>
</dbReference>
<dbReference type="PANTHER" id="PTHR44757">
    <property type="entry name" value="DIGUANYLATE CYCLASE DGCP"/>
    <property type="match status" value="1"/>
</dbReference>
<organism evidence="8 9">
    <name type="scientific">Maritalea myrionectae</name>
    <dbReference type="NCBI Taxonomy" id="454601"/>
    <lineage>
        <taxon>Bacteria</taxon>
        <taxon>Pseudomonadati</taxon>
        <taxon>Pseudomonadota</taxon>
        <taxon>Alphaproteobacteria</taxon>
        <taxon>Hyphomicrobiales</taxon>
        <taxon>Devosiaceae</taxon>
        <taxon>Maritalea</taxon>
    </lineage>
</organism>
<dbReference type="InterPro" id="IPR029787">
    <property type="entry name" value="Nucleotide_cyclase"/>
</dbReference>
<keyword evidence="5 6" id="KW-0472">Membrane</keyword>
<dbReference type="Gene3D" id="3.30.450.20">
    <property type="entry name" value="PAS domain"/>
    <property type="match status" value="1"/>
</dbReference>
<dbReference type="InterPro" id="IPR043128">
    <property type="entry name" value="Rev_trsase/Diguanyl_cyclase"/>
</dbReference>
<dbReference type="InterPro" id="IPR035965">
    <property type="entry name" value="PAS-like_dom_sf"/>
</dbReference>
<evidence type="ECO:0000256" key="4">
    <source>
        <dbReference type="ARBA" id="ARBA00022989"/>
    </source>
</evidence>
<feature type="transmembrane region" description="Helical" evidence="6">
    <location>
        <begin position="236"/>
        <end position="256"/>
    </location>
</feature>
<dbReference type="PANTHER" id="PTHR44757:SF2">
    <property type="entry name" value="BIOFILM ARCHITECTURE MAINTENANCE PROTEIN MBAA"/>
    <property type="match status" value="1"/>
</dbReference>
<keyword evidence="9" id="KW-1185">Reference proteome</keyword>
<evidence type="ECO:0000256" key="3">
    <source>
        <dbReference type="ARBA" id="ARBA00022692"/>
    </source>
</evidence>
<evidence type="ECO:0000256" key="2">
    <source>
        <dbReference type="ARBA" id="ARBA00022475"/>
    </source>
</evidence>
<evidence type="ECO:0000256" key="6">
    <source>
        <dbReference type="SAM" id="Phobius"/>
    </source>
</evidence>
<dbReference type="STRING" id="1122213.GCA_000423365_01520"/>
<dbReference type="CDD" id="cd01949">
    <property type="entry name" value="GGDEF"/>
    <property type="match status" value="1"/>
</dbReference>
<dbReference type="Proteomes" id="UP000258927">
    <property type="component" value="Chromosome"/>
</dbReference>
<dbReference type="CDD" id="cd00130">
    <property type="entry name" value="PAS"/>
    <property type="match status" value="1"/>
</dbReference>
<protein>
    <recommendedName>
        <fullName evidence="7">GGDEF domain-containing protein</fullName>
    </recommendedName>
</protein>
<reference evidence="8 9" key="1">
    <citation type="submission" date="2017-05" db="EMBL/GenBank/DDBJ databases">
        <title>Genome Analysis of Maritalea myrionectae HL2708#5.</title>
        <authorList>
            <consortium name="Cotde Inc.-PKNU"/>
            <person name="Jang D."/>
            <person name="Oh H.-M."/>
        </authorList>
    </citation>
    <scope>NUCLEOTIDE SEQUENCE [LARGE SCALE GENOMIC DNA]</scope>
    <source>
        <strain evidence="8 9">HL2708#5</strain>
    </source>
</reference>
<evidence type="ECO:0000313" key="9">
    <source>
        <dbReference type="Proteomes" id="UP000258927"/>
    </source>
</evidence>
<dbReference type="RefSeq" id="WP_162889151.1">
    <property type="nucleotide sequence ID" value="NZ_CP021330.1"/>
</dbReference>
<dbReference type="InterPro" id="IPR007895">
    <property type="entry name" value="MASE1"/>
</dbReference>
<evidence type="ECO:0000256" key="1">
    <source>
        <dbReference type="ARBA" id="ARBA00004651"/>
    </source>
</evidence>
<feature type="transmembrane region" description="Helical" evidence="6">
    <location>
        <begin position="276"/>
        <end position="296"/>
    </location>
</feature>
<dbReference type="EMBL" id="CP021330">
    <property type="protein sequence ID" value="AVX03807.1"/>
    <property type="molecule type" value="Genomic_DNA"/>
</dbReference>
<feature type="transmembrane region" description="Helical" evidence="6">
    <location>
        <begin position="153"/>
        <end position="175"/>
    </location>
</feature>
<feature type="transmembrane region" description="Helical" evidence="6">
    <location>
        <begin position="12"/>
        <end position="33"/>
    </location>
</feature>
<dbReference type="Pfam" id="PF12860">
    <property type="entry name" value="PAS_7"/>
    <property type="match status" value="1"/>
</dbReference>
<dbReference type="NCBIfam" id="TIGR00229">
    <property type="entry name" value="sensory_box"/>
    <property type="match status" value="1"/>
</dbReference>
<dbReference type="InterPro" id="IPR052155">
    <property type="entry name" value="Biofilm_reg_signaling"/>
</dbReference>
<keyword evidence="4 6" id="KW-1133">Transmembrane helix</keyword>
<dbReference type="KEGG" id="mmyr:MXMO3_01276"/>
<dbReference type="GO" id="GO:0005886">
    <property type="term" value="C:plasma membrane"/>
    <property type="evidence" value="ECO:0007669"/>
    <property type="project" value="UniProtKB-SubCell"/>
</dbReference>